<accession>A0A3A2ZWJ0</accession>
<dbReference type="EMBL" id="MVGC01000002">
    <property type="protein sequence ID" value="RJE27518.1"/>
    <property type="molecule type" value="Genomic_DNA"/>
</dbReference>
<evidence type="ECO:0000256" key="1">
    <source>
        <dbReference type="SAM" id="SignalP"/>
    </source>
</evidence>
<reference evidence="3" key="1">
    <citation type="submission" date="2017-02" db="EMBL/GenBank/DDBJ databases">
        <authorList>
            <person name="Tafer H."/>
            <person name="Lopandic K."/>
        </authorList>
    </citation>
    <scope>NUCLEOTIDE SEQUENCE [LARGE SCALE GENOMIC DNA]</scope>
    <source>
        <strain evidence="3">CBS 366.77</strain>
    </source>
</reference>
<dbReference type="AlphaFoldDB" id="A0A3A2ZWJ0"/>
<gene>
    <name evidence="2" type="ORF">PHISCL_00104</name>
</gene>
<name>A0A3A2ZWJ0_9EURO</name>
<evidence type="ECO:0000313" key="2">
    <source>
        <dbReference type="EMBL" id="RJE27518.1"/>
    </source>
</evidence>
<feature type="signal peptide" evidence="1">
    <location>
        <begin position="1"/>
        <end position="19"/>
    </location>
</feature>
<sequence>MQIKLALASLLGLSTSALAGTCTIHFYKDQCYGPEMISDYQKQHPDLGNPQECSAGQLTWNAGCYDYPVGAHFMSTGDACGAGACMQVQFYGSEDTCGGGDYKAMTVGTGCYNINVGFQPHHYIAHCISC</sequence>
<evidence type="ECO:0000313" key="3">
    <source>
        <dbReference type="Proteomes" id="UP000266188"/>
    </source>
</evidence>
<proteinExistence type="predicted"/>
<protein>
    <submittedName>
        <fullName evidence="2">Uncharacterized protein</fullName>
    </submittedName>
</protein>
<dbReference type="OrthoDB" id="10494243at2759"/>
<organism evidence="2 3">
    <name type="scientific">Aspergillus sclerotialis</name>
    <dbReference type="NCBI Taxonomy" id="2070753"/>
    <lineage>
        <taxon>Eukaryota</taxon>
        <taxon>Fungi</taxon>
        <taxon>Dikarya</taxon>
        <taxon>Ascomycota</taxon>
        <taxon>Pezizomycotina</taxon>
        <taxon>Eurotiomycetes</taxon>
        <taxon>Eurotiomycetidae</taxon>
        <taxon>Eurotiales</taxon>
        <taxon>Aspergillaceae</taxon>
        <taxon>Aspergillus</taxon>
        <taxon>Aspergillus subgen. Polypaecilum</taxon>
    </lineage>
</organism>
<comment type="caution">
    <text evidence="2">The sequence shown here is derived from an EMBL/GenBank/DDBJ whole genome shotgun (WGS) entry which is preliminary data.</text>
</comment>
<keyword evidence="3" id="KW-1185">Reference proteome</keyword>
<dbReference type="Proteomes" id="UP000266188">
    <property type="component" value="Unassembled WGS sequence"/>
</dbReference>
<keyword evidence="1" id="KW-0732">Signal</keyword>
<feature type="chain" id="PRO_5017339236" evidence="1">
    <location>
        <begin position="20"/>
        <end position="130"/>
    </location>
</feature>